<protein>
    <recommendedName>
        <fullName evidence="5">Lipoprotein</fullName>
    </recommendedName>
</protein>
<keyword evidence="4" id="KW-1185">Reference proteome</keyword>
<feature type="region of interest" description="Disordered" evidence="1">
    <location>
        <begin position="30"/>
        <end position="66"/>
    </location>
</feature>
<evidence type="ECO:0000256" key="2">
    <source>
        <dbReference type="SAM" id="SignalP"/>
    </source>
</evidence>
<evidence type="ECO:0000313" key="4">
    <source>
        <dbReference type="Proteomes" id="UP000031774"/>
    </source>
</evidence>
<name>A0A0B5I807_9ACTN</name>
<feature type="region of interest" description="Disordered" evidence="1">
    <location>
        <begin position="89"/>
        <end position="108"/>
    </location>
</feature>
<dbReference type="EMBL" id="CP010407">
    <property type="protein sequence ID" value="AJF65763.1"/>
    <property type="molecule type" value="Genomic_DNA"/>
</dbReference>
<dbReference type="Proteomes" id="UP000031774">
    <property type="component" value="Chromosome"/>
</dbReference>
<evidence type="ECO:0008006" key="5">
    <source>
        <dbReference type="Google" id="ProtNLM"/>
    </source>
</evidence>
<feature type="compositionally biased region" description="Polar residues" evidence="1">
    <location>
        <begin position="94"/>
        <end position="104"/>
    </location>
</feature>
<feature type="compositionally biased region" description="Low complexity" evidence="1">
    <location>
        <begin position="47"/>
        <end position="61"/>
    </location>
</feature>
<evidence type="ECO:0000313" key="3">
    <source>
        <dbReference type="EMBL" id="AJF65763.1"/>
    </source>
</evidence>
<feature type="signal peptide" evidence="2">
    <location>
        <begin position="1"/>
        <end position="25"/>
    </location>
</feature>
<sequence length="248" mass="25634">MQRSAQRTRLTRILACAAVPVMLVAAGCSSDSGDSGGSGKAEGQGNASASASVTPSPSQSTKTVEPAKFAKLPEVCKSISSKTTASLVPKAKTKNGTPAASSDLASRGGCSWNGLEDKGVEGSQYRWLDVSFYRYESDAALGSGQERAQENLAKELAKVQQTPGAKKLRTVEATGIGDEAKTVTYQLRKTDEDFVYTSIVARTGNVLVLLSYNGAGYAGADTPSEKTVTNGAIKAAKEAVAAVATANK</sequence>
<dbReference type="HOGENOM" id="CLU_070814_0_0_11"/>
<gene>
    <name evidence="3" type="ORF">SVTN_16515</name>
</gene>
<dbReference type="RefSeq" id="WP_041129787.1">
    <property type="nucleotide sequence ID" value="NZ_CP010407.1"/>
</dbReference>
<accession>A0A0B5I807</accession>
<keyword evidence="2" id="KW-0732">Signal</keyword>
<dbReference type="STRING" id="362257.SVTN_16515"/>
<proteinExistence type="predicted"/>
<dbReference type="AlphaFoldDB" id="A0A0B5I807"/>
<dbReference type="PROSITE" id="PS51257">
    <property type="entry name" value="PROKAR_LIPOPROTEIN"/>
    <property type="match status" value="1"/>
</dbReference>
<evidence type="ECO:0000256" key="1">
    <source>
        <dbReference type="SAM" id="MobiDB-lite"/>
    </source>
</evidence>
<dbReference type="KEGG" id="svt:SVTN_16515"/>
<reference evidence="3 4" key="1">
    <citation type="submission" date="2014-12" db="EMBL/GenBank/DDBJ databases">
        <title>Complete genome sequence of Streptomyces vietnamensis strain GIMV4.0001, a genetic manipulable producer of the benzoisochromanequinone antibiotic granaticin.</title>
        <authorList>
            <person name="Deng M.R."/>
            <person name="Guo J."/>
            <person name="Ma L.Y."/>
            <person name="Feng G.D."/>
            <person name="Mo C.Y."/>
            <person name="Zhu H.H."/>
        </authorList>
    </citation>
    <scope>NUCLEOTIDE SEQUENCE [LARGE SCALE GENOMIC DNA]</scope>
    <source>
        <strain evidence="4">GIMV4.0001</strain>
    </source>
</reference>
<feature type="chain" id="PRO_5002116743" description="Lipoprotein" evidence="2">
    <location>
        <begin position="26"/>
        <end position="248"/>
    </location>
</feature>
<organism evidence="3 4">
    <name type="scientific">Streptomyces vietnamensis</name>
    <dbReference type="NCBI Taxonomy" id="362257"/>
    <lineage>
        <taxon>Bacteria</taxon>
        <taxon>Bacillati</taxon>
        <taxon>Actinomycetota</taxon>
        <taxon>Actinomycetes</taxon>
        <taxon>Kitasatosporales</taxon>
        <taxon>Streptomycetaceae</taxon>
        <taxon>Streptomyces</taxon>
    </lineage>
</organism>